<protein>
    <submittedName>
        <fullName evidence="2">ParA family protein</fullName>
    </submittedName>
</protein>
<reference evidence="2 3" key="1">
    <citation type="submission" date="2023-10" db="EMBL/GenBank/DDBJ databases">
        <title>Development of a sustainable strategy for remediation of hydrocarbon-contaminated territories based on the waste exchange concept.</title>
        <authorList>
            <person name="Krivoruchko A."/>
        </authorList>
    </citation>
    <scope>NUCLEOTIDE SEQUENCE [LARGE SCALE GENOMIC DNA]</scope>
    <source>
        <strain evidence="2 3">IEGM 1323</strain>
    </source>
</reference>
<name>A0ABU4BIK5_9NOCA</name>
<evidence type="ECO:0000313" key="2">
    <source>
        <dbReference type="EMBL" id="MDV6263904.1"/>
    </source>
</evidence>
<dbReference type="Gene3D" id="3.40.50.300">
    <property type="entry name" value="P-loop containing nucleotide triphosphate hydrolases"/>
    <property type="match status" value="1"/>
</dbReference>
<gene>
    <name evidence="2" type="ORF">R3P96_21405</name>
</gene>
<dbReference type="RefSeq" id="WP_317566021.1">
    <property type="nucleotide sequence ID" value="NZ_JAWLJX010000009.1"/>
</dbReference>
<dbReference type="PANTHER" id="PTHR43384:SF14">
    <property type="entry name" value="ESX-1 SECRETION-ASSOCIATED PROTEIN ESPI"/>
    <property type="match status" value="1"/>
</dbReference>
<feature type="compositionally biased region" description="Acidic residues" evidence="1">
    <location>
        <begin position="38"/>
        <end position="52"/>
    </location>
</feature>
<evidence type="ECO:0000313" key="3">
    <source>
        <dbReference type="Proteomes" id="UP001185755"/>
    </source>
</evidence>
<dbReference type="InterPro" id="IPR050625">
    <property type="entry name" value="ParA/MinD_ATPase"/>
</dbReference>
<comment type="caution">
    <text evidence="2">The sequence shown here is derived from an EMBL/GenBank/DDBJ whole genome shotgun (WGS) entry which is preliminary data.</text>
</comment>
<dbReference type="InterPro" id="IPR027417">
    <property type="entry name" value="P-loop_NTPase"/>
</dbReference>
<dbReference type="EMBL" id="JAWLJX010000009">
    <property type="protein sequence ID" value="MDV6263904.1"/>
    <property type="molecule type" value="Genomic_DNA"/>
</dbReference>
<evidence type="ECO:0000256" key="1">
    <source>
        <dbReference type="SAM" id="MobiDB-lite"/>
    </source>
</evidence>
<feature type="region of interest" description="Disordered" evidence="1">
    <location>
        <begin position="400"/>
        <end position="431"/>
    </location>
</feature>
<accession>A0ABU4BIK5</accession>
<dbReference type="SUPFAM" id="SSF52540">
    <property type="entry name" value="P-loop containing nucleoside triphosphate hydrolases"/>
    <property type="match status" value="1"/>
</dbReference>
<keyword evidence="3" id="KW-1185">Reference proteome</keyword>
<feature type="compositionally biased region" description="Basic and acidic residues" evidence="1">
    <location>
        <begin position="421"/>
        <end position="431"/>
    </location>
</feature>
<feature type="region of interest" description="Disordered" evidence="1">
    <location>
        <begin position="1"/>
        <end position="60"/>
    </location>
</feature>
<proteinExistence type="predicted"/>
<dbReference type="PANTHER" id="PTHR43384">
    <property type="entry name" value="SEPTUM SITE-DETERMINING PROTEIN MIND HOMOLOG, CHLOROPLASTIC-RELATED"/>
    <property type="match status" value="1"/>
</dbReference>
<sequence>MAEQQPRPDLDDDNPVAGYEAEDTVNLRAQRLRRPEAEPDEQPAEESADDTAPDPYGVGQDALTAVETPEVDPTAFYRARLFDRQEEDPTAEPAEAGLRGRINAALGTHLKPKPTSAEVRLRQSIRVVQQPLPGCSVVSVINPKGGAGKTPTSVMLGSTFGKHRGHGVTVFDASESLGSLGDRAARTTDPELTVWDLLDHAHELASSSAVSGSLNAFLRRQPTMEDILAADNSADRERNLGWDECAAVMAVLRRHRDLIVIDTAANPLAESWQWAVQHSDALVVPLPLRLDIARQVYQMLEGIIARGYGHLLASTIVVTCATPDSNPNLATAVFEDLRNLAVLESNFIQAPYEPALARGDRIVYKDLPPATIEAYTNVTALVADNVAAARAGAAYQFTDPYSPQPVYRQPDSAPPPQLSQWERRSRDRRGA</sequence>
<dbReference type="Proteomes" id="UP001185755">
    <property type="component" value="Unassembled WGS sequence"/>
</dbReference>
<organism evidence="2 3">
    <name type="scientific">Rhodococcoides yunnanense</name>
    <dbReference type="NCBI Taxonomy" id="278209"/>
    <lineage>
        <taxon>Bacteria</taxon>
        <taxon>Bacillati</taxon>
        <taxon>Actinomycetota</taxon>
        <taxon>Actinomycetes</taxon>
        <taxon>Mycobacteriales</taxon>
        <taxon>Nocardiaceae</taxon>
        <taxon>Rhodococcoides</taxon>
    </lineage>
</organism>